<dbReference type="Proteomes" id="UP001629953">
    <property type="component" value="Unassembled WGS sequence"/>
</dbReference>
<sequence length="282" mass="31849">MNLSETLYISDLDGTLLNDSQLLSEGTISYLSEAVGRGLNFTFATARSIASSKFVLDSLNLKLPVILYNGAQIYCPVKKEYIHSAYLESESYLHYLEKFLESGLEPVVHCLDENDQLRVYFQSVSNDSTANWINSRLANGDSRFRVTKDFSEIDNFKVIELMVVASRSQLDDYQVELSNEQRISNVFSEDIYCKDHYWLELTHANANKGNAVEALKEYLQLKNIVSFGDNHNDIPMFNSSNHSLAVGNSKKAVQKYAKGVIESNNDDAVVSYLRENVTICCN</sequence>
<dbReference type="InterPro" id="IPR023214">
    <property type="entry name" value="HAD_sf"/>
</dbReference>
<dbReference type="Gene3D" id="3.30.1240.10">
    <property type="match status" value="1"/>
</dbReference>
<dbReference type="PANTHER" id="PTHR10000:SF8">
    <property type="entry name" value="HAD SUPERFAMILY HYDROLASE-LIKE, TYPE 3"/>
    <property type="match status" value="1"/>
</dbReference>
<organism evidence="1 2">
    <name type="scientific">Celerinatantimonas yamalensis</name>
    <dbReference type="NCBI Taxonomy" id="559956"/>
    <lineage>
        <taxon>Bacteria</taxon>
        <taxon>Pseudomonadati</taxon>
        <taxon>Pseudomonadota</taxon>
        <taxon>Gammaproteobacteria</taxon>
        <taxon>Celerinatantimonadaceae</taxon>
        <taxon>Celerinatantimonas</taxon>
    </lineage>
</organism>
<dbReference type="PANTHER" id="PTHR10000">
    <property type="entry name" value="PHOSPHOSERINE PHOSPHATASE"/>
    <property type="match status" value="1"/>
</dbReference>
<name>A0ABW9G7F9_9GAMM</name>
<dbReference type="EC" id="3.-.-.-" evidence="1"/>
<dbReference type="GO" id="GO:0016787">
    <property type="term" value="F:hydrolase activity"/>
    <property type="evidence" value="ECO:0007669"/>
    <property type="project" value="UniProtKB-KW"/>
</dbReference>
<dbReference type="InterPro" id="IPR000150">
    <property type="entry name" value="Cof"/>
</dbReference>
<dbReference type="Pfam" id="PF08282">
    <property type="entry name" value="Hydrolase_3"/>
    <property type="match status" value="1"/>
</dbReference>
<dbReference type="NCBIfam" id="TIGR01484">
    <property type="entry name" value="HAD-SF-IIB"/>
    <property type="match status" value="1"/>
</dbReference>
<dbReference type="SUPFAM" id="SSF56784">
    <property type="entry name" value="HAD-like"/>
    <property type="match status" value="1"/>
</dbReference>
<proteinExistence type="predicted"/>
<comment type="caution">
    <text evidence="1">The sequence shown here is derived from an EMBL/GenBank/DDBJ whole genome shotgun (WGS) entry which is preliminary data.</text>
</comment>
<dbReference type="NCBIfam" id="TIGR00099">
    <property type="entry name" value="Cof-subfamily"/>
    <property type="match status" value="1"/>
</dbReference>
<evidence type="ECO:0000313" key="1">
    <source>
        <dbReference type="EMBL" id="MFM2485611.1"/>
    </source>
</evidence>
<dbReference type="RefSeq" id="WP_408623848.1">
    <property type="nucleotide sequence ID" value="NZ_JBEQCT010000004.1"/>
</dbReference>
<dbReference type="Gene3D" id="3.40.50.1000">
    <property type="entry name" value="HAD superfamily/HAD-like"/>
    <property type="match status" value="1"/>
</dbReference>
<keyword evidence="1" id="KW-0378">Hydrolase</keyword>
<dbReference type="InterPro" id="IPR036412">
    <property type="entry name" value="HAD-like_sf"/>
</dbReference>
<protein>
    <submittedName>
        <fullName evidence="1">HAD family hydrolase</fullName>
        <ecNumber evidence="1">3.-.-.-</ecNumber>
    </submittedName>
</protein>
<accession>A0ABW9G7F9</accession>
<keyword evidence="2" id="KW-1185">Reference proteome</keyword>
<reference evidence="1 2" key="1">
    <citation type="journal article" date="2013" name="Int. J. Syst. Evol. Microbiol.">
        <title>Celerinatantimonas yamalensis sp. nov., a cold-adapted diazotrophic bacterium from a cold permafrost brine.</title>
        <authorList>
            <person name="Shcherbakova V."/>
            <person name="Chuvilskaya N."/>
            <person name="Rivkina E."/>
            <person name="Demidov N."/>
            <person name="Uchaeva V."/>
            <person name="Suetin S."/>
            <person name="Suzina N."/>
            <person name="Gilichinsky D."/>
        </authorList>
    </citation>
    <scope>NUCLEOTIDE SEQUENCE [LARGE SCALE GENOMIC DNA]</scope>
    <source>
        <strain evidence="1 2">C7</strain>
    </source>
</reference>
<gene>
    <name evidence="1" type="ORF">ABUE30_11155</name>
</gene>
<dbReference type="EMBL" id="JBEQCT010000004">
    <property type="protein sequence ID" value="MFM2485611.1"/>
    <property type="molecule type" value="Genomic_DNA"/>
</dbReference>
<dbReference type="InterPro" id="IPR006379">
    <property type="entry name" value="HAD-SF_hydro_IIB"/>
</dbReference>
<evidence type="ECO:0000313" key="2">
    <source>
        <dbReference type="Proteomes" id="UP001629953"/>
    </source>
</evidence>